<evidence type="ECO:0000259" key="1">
    <source>
        <dbReference type="Pfam" id="PF14237"/>
    </source>
</evidence>
<evidence type="ECO:0000313" key="3">
    <source>
        <dbReference type="Proteomes" id="UP000288805"/>
    </source>
</evidence>
<protein>
    <submittedName>
        <fullName evidence="2">Protein TIC 56, chloroplastic</fullName>
    </submittedName>
</protein>
<organism evidence="2 3">
    <name type="scientific">Vitis vinifera</name>
    <name type="common">Grape</name>
    <dbReference type="NCBI Taxonomy" id="29760"/>
    <lineage>
        <taxon>Eukaryota</taxon>
        <taxon>Viridiplantae</taxon>
        <taxon>Streptophyta</taxon>
        <taxon>Embryophyta</taxon>
        <taxon>Tracheophyta</taxon>
        <taxon>Spermatophyta</taxon>
        <taxon>Magnoliopsida</taxon>
        <taxon>eudicotyledons</taxon>
        <taxon>Gunneridae</taxon>
        <taxon>Pentapetalae</taxon>
        <taxon>rosids</taxon>
        <taxon>Vitales</taxon>
        <taxon>Vitaceae</taxon>
        <taxon>Viteae</taxon>
        <taxon>Vitis</taxon>
    </lineage>
</organism>
<dbReference type="InterPro" id="IPR025640">
    <property type="entry name" value="GYF_2"/>
</dbReference>
<dbReference type="EMBL" id="QGNW01000328">
    <property type="protein sequence ID" value="RVW76514.1"/>
    <property type="molecule type" value="Genomic_DNA"/>
</dbReference>
<accession>A0A438GWD9</accession>
<name>A0A438GWD9_VITVI</name>
<dbReference type="Pfam" id="PF14237">
    <property type="entry name" value="GYF_2"/>
    <property type="match status" value="1"/>
</dbReference>
<dbReference type="PANTHER" id="PTHR37755">
    <property type="entry name" value="PROTEIN TIC 56, CHLOROPLASTIC"/>
    <property type="match status" value="1"/>
</dbReference>
<comment type="caution">
    <text evidence="2">The sequence shown here is derived from an EMBL/GenBank/DDBJ whole genome shotgun (WGS) entry which is preliminary data.</text>
</comment>
<dbReference type="SUPFAM" id="SSF56219">
    <property type="entry name" value="DNase I-like"/>
    <property type="match status" value="1"/>
</dbReference>
<proteinExistence type="predicted"/>
<dbReference type="AlphaFoldDB" id="A0A438GWD9"/>
<gene>
    <name evidence="2" type="primary">TIC56_0</name>
    <name evidence="2" type="ORF">CK203_053322</name>
</gene>
<sequence length="1019" mass="118182">MLEQFFWESETMPNYRHAPEVERILNEDPNFEKKENPTEEEIRENEKWWNEFRSSPVVQFLARAEEIATKMNEMELEENANPYWDEDRKLWQAVPHVPGLDGRPMPRKAIKTKKESDDKFWDFTRQFFFGLWGFRQRPYPPGRPIDVAQAIGYKRLEKRYYDFIMRSGGWYYKDRLGRTRGPLELITLKTAWGAGIIDKDTFIWGEDMDEWAPIHMVYGLEPAIATWEEGQLCLKRVGEVPRVEKGVLEAMADVVKGPLSMVLQDGSEVVFLENASSEEDTPSNKELSISKISVDFWECRLRGDVVKDGEKLGHRKVYGLGVVDAGGRFRNVEDGFVWVFTGVYGPVLSREKEEFWEKLDAIKGLWDDPWFSEVIEEFSLKDLPSSGGQFTWYGGLNSQAASRLDRFLISNEWEDHFSDTRLQGLNNNCLVEKLKALKRDLRRWNKEVFGIVSARKSEALSRIQFWDSKDSLNPLSFEEVEARMEDLEEYKKCVLLEETFWRQKSRETWLKEGDKNTKFFHKMVNAKARKNFLSKVNINGDSLTSEEDIKSGTRGLRQGDPLSPYLFLLVMEILSQLLFRARSGGYIEGFKVGNSNGVGRDLLHLLFLTIPFYSDWEAPFFLFGSSLGSSFQIIKGVGRSGREIQKAIVLVEATISFQREEAYLYKKHSFKSLIYLMSLFVIPRKDGGWCSREVRGAYVVGVWKAIRKDWENIRLDPALLINGCAMLGKRVERWEVVILCFQDTLTIGKWKRWRACSENSIICEPFSWSIIWRSWAPMMVSFFAWEASWNRILTIDQLKEGVGICQIVRLGAAATAFLHKLQKGIPPWVPLKGHEKKTYKQLQEEAIESKKRDLAVLEANDGVWPGVRTPSHALFLWASGSELTTILEEDYMPNKYIPKDLRLQLAEVIPGLRPWEVLSVEQAMDQITYGGEWYREPFGMFTTGPPYIENWNNDVKRMFSIFYKLSARVYNKLVRTVPGFDNIMEKVDADAAAREAIRREKRAAQKAAKEKALYDRFQK</sequence>
<feature type="domain" description="GYF" evidence="1">
    <location>
        <begin position="170"/>
        <end position="220"/>
    </location>
</feature>
<dbReference type="Proteomes" id="UP000288805">
    <property type="component" value="Unassembled WGS sequence"/>
</dbReference>
<dbReference type="InterPro" id="IPR036691">
    <property type="entry name" value="Endo/exonu/phosph_ase_sf"/>
</dbReference>
<evidence type="ECO:0000313" key="2">
    <source>
        <dbReference type="EMBL" id="RVW76514.1"/>
    </source>
</evidence>
<dbReference type="InterPro" id="IPR037471">
    <property type="entry name" value="TIC56"/>
</dbReference>
<reference evidence="2 3" key="1">
    <citation type="journal article" date="2018" name="PLoS Genet.">
        <title>Population sequencing reveals clonal diversity and ancestral inbreeding in the grapevine cultivar Chardonnay.</title>
        <authorList>
            <person name="Roach M.J."/>
            <person name="Johnson D.L."/>
            <person name="Bohlmann J."/>
            <person name="van Vuuren H.J."/>
            <person name="Jones S.J."/>
            <person name="Pretorius I.S."/>
            <person name="Schmidt S.A."/>
            <person name="Borneman A.R."/>
        </authorList>
    </citation>
    <scope>NUCLEOTIDE SEQUENCE [LARGE SCALE GENOMIC DNA]</scope>
    <source>
        <strain evidence="3">cv. Chardonnay</strain>
        <tissue evidence="2">Leaf</tissue>
    </source>
</reference>
<dbReference type="PANTHER" id="PTHR37755:SF1">
    <property type="entry name" value="PROTEIN TIC 56, CHLOROPLASTIC"/>
    <property type="match status" value="1"/>
</dbReference>